<dbReference type="AlphaFoldDB" id="A0A382TED2"/>
<protein>
    <submittedName>
        <fullName evidence="2">Uncharacterized protein</fullName>
    </submittedName>
</protein>
<evidence type="ECO:0000313" key="2">
    <source>
        <dbReference type="EMBL" id="SVD19718.1"/>
    </source>
</evidence>
<evidence type="ECO:0000256" key="1">
    <source>
        <dbReference type="SAM" id="MobiDB-lite"/>
    </source>
</evidence>
<feature type="non-terminal residue" evidence="2">
    <location>
        <position position="51"/>
    </location>
</feature>
<organism evidence="2">
    <name type="scientific">marine metagenome</name>
    <dbReference type="NCBI Taxonomy" id="408172"/>
    <lineage>
        <taxon>unclassified sequences</taxon>
        <taxon>metagenomes</taxon>
        <taxon>ecological metagenomes</taxon>
    </lineage>
</organism>
<reference evidence="2" key="1">
    <citation type="submission" date="2018-05" db="EMBL/GenBank/DDBJ databases">
        <authorList>
            <person name="Lanie J.A."/>
            <person name="Ng W.-L."/>
            <person name="Kazmierczak K.M."/>
            <person name="Andrzejewski T.M."/>
            <person name="Davidsen T.M."/>
            <person name="Wayne K.J."/>
            <person name="Tettelin H."/>
            <person name="Glass J.I."/>
            <person name="Rusch D."/>
            <person name="Podicherti R."/>
            <person name="Tsui H.-C.T."/>
            <person name="Winkler M.E."/>
        </authorList>
    </citation>
    <scope>NUCLEOTIDE SEQUENCE</scope>
</reference>
<dbReference type="EMBL" id="UINC01135520">
    <property type="protein sequence ID" value="SVD19718.1"/>
    <property type="molecule type" value="Genomic_DNA"/>
</dbReference>
<feature type="region of interest" description="Disordered" evidence="1">
    <location>
        <begin position="32"/>
        <end position="51"/>
    </location>
</feature>
<accession>A0A382TED2</accession>
<proteinExistence type="predicted"/>
<name>A0A382TED2_9ZZZZ</name>
<feature type="compositionally biased region" description="Basic and acidic residues" evidence="1">
    <location>
        <begin position="32"/>
        <end position="45"/>
    </location>
</feature>
<sequence>MKIDNLLKQLGVSFLVVSIVTFCANCALAEEHRGPANDGHGKPEARPGGSS</sequence>
<gene>
    <name evidence="2" type="ORF">METZ01_LOCUS372572</name>
</gene>